<accession>A0A1M6W7M7</accession>
<keyword evidence="1" id="KW-0472">Membrane</keyword>
<evidence type="ECO:0000313" key="3">
    <source>
        <dbReference type="Proteomes" id="UP000183947"/>
    </source>
</evidence>
<evidence type="ECO:0008006" key="4">
    <source>
        <dbReference type="Google" id="ProtNLM"/>
    </source>
</evidence>
<dbReference type="RefSeq" id="WP_073283341.1">
    <property type="nucleotide sequence ID" value="NZ_FRAS01000007.1"/>
</dbReference>
<reference evidence="3" key="1">
    <citation type="submission" date="2016-11" db="EMBL/GenBank/DDBJ databases">
        <authorList>
            <person name="Varghese N."/>
            <person name="Submissions S."/>
        </authorList>
    </citation>
    <scope>NUCLEOTIDE SEQUENCE [LARGE SCALE GENOMIC DNA]</scope>
    <source>
        <strain evidence="3">DSM 18569</strain>
    </source>
</reference>
<sequence length="76" mass="8286">MAPQLGKLLVLAGLVLAVFGGILWLGGGGLFSWFGRLPGDIRIERPGFRFYAPIVSMLLVSVVLSGLLWLWRRFGG</sequence>
<dbReference type="InterPro" id="IPR021320">
    <property type="entry name" value="DUF2905"/>
</dbReference>
<dbReference type="EMBL" id="FRAS01000007">
    <property type="protein sequence ID" value="SHK89792.1"/>
    <property type="molecule type" value="Genomic_DNA"/>
</dbReference>
<feature type="transmembrane region" description="Helical" evidence="1">
    <location>
        <begin position="9"/>
        <end position="30"/>
    </location>
</feature>
<evidence type="ECO:0000313" key="2">
    <source>
        <dbReference type="EMBL" id="SHK89792.1"/>
    </source>
</evidence>
<dbReference type="Pfam" id="PF11146">
    <property type="entry name" value="DUF2905"/>
    <property type="match status" value="1"/>
</dbReference>
<keyword evidence="1" id="KW-1133">Transmembrane helix</keyword>
<proteinExistence type="predicted"/>
<keyword evidence="3" id="KW-1185">Reference proteome</keyword>
<feature type="transmembrane region" description="Helical" evidence="1">
    <location>
        <begin position="50"/>
        <end position="71"/>
    </location>
</feature>
<name>A0A1M6W7M7_9BACT</name>
<gene>
    <name evidence="2" type="ORF">SAMN02746009_01773</name>
</gene>
<evidence type="ECO:0000256" key="1">
    <source>
        <dbReference type="SAM" id="Phobius"/>
    </source>
</evidence>
<dbReference type="PANTHER" id="PTHR36443">
    <property type="entry name" value="BSR5223 PROTEIN"/>
    <property type="match status" value="1"/>
</dbReference>
<keyword evidence="1" id="KW-0812">Transmembrane</keyword>
<dbReference type="AlphaFoldDB" id="A0A1M6W7M7"/>
<dbReference type="PANTHER" id="PTHR36443:SF1">
    <property type="entry name" value="BSR5223 PROTEIN"/>
    <property type="match status" value="1"/>
</dbReference>
<protein>
    <recommendedName>
        <fullName evidence="4">DUF2905 domain-containing protein</fullName>
    </recommendedName>
</protein>
<dbReference type="Proteomes" id="UP000183947">
    <property type="component" value="Unassembled WGS sequence"/>
</dbReference>
<dbReference type="STRING" id="1121959.SAMN02746009_01773"/>
<organism evidence="2 3">
    <name type="scientific">Hymenobacter psychrotolerans DSM 18569</name>
    <dbReference type="NCBI Taxonomy" id="1121959"/>
    <lineage>
        <taxon>Bacteria</taxon>
        <taxon>Pseudomonadati</taxon>
        <taxon>Bacteroidota</taxon>
        <taxon>Cytophagia</taxon>
        <taxon>Cytophagales</taxon>
        <taxon>Hymenobacteraceae</taxon>
        <taxon>Hymenobacter</taxon>
    </lineage>
</organism>